<feature type="transmembrane region" description="Helical" evidence="8">
    <location>
        <begin position="455"/>
        <end position="476"/>
    </location>
</feature>
<dbReference type="OrthoDB" id="29105at2759"/>
<keyword evidence="12" id="KW-1185">Reference proteome</keyword>
<keyword evidence="7 8" id="KW-0472">Membrane</keyword>
<evidence type="ECO:0000256" key="5">
    <source>
        <dbReference type="ARBA" id="ARBA00022824"/>
    </source>
</evidence>
<dbReference type="PANTHER" id="PTHR10830">
    <property type="entry name" value="DOLICHYL-DIPHOSPHOOLIGOSACCHARIDE--PROTEIN GLYCOSYLTRANSFERASE 48 KDA SUBUNIT"/>
    <property type="match status" value="1"/>
</dbReference>
<keyword evidence="8" id="KW-0732">Signal</keyword>
<dbReference type="GO" id="GO:0008250">
    <property type="term" value="C:oligosaccharyltransferase complex"/>
    <property type="evidence" value="ECO:0007669"/>
    <property type="project" value="TreeGrafter"/>
</dbReference>
<evidence type="ECO:0000259" key="9">
    <source>
        <dbReference type="Pfam" id="PF03345"/>
    </source>
</evidence>
<protein>
    <recommendedName>
        <fullName evidence="8">Dolichyl-diphosphooligosaccharide--protein glycosyltransferase 48 kDa subunit</fullName>
        <shortName evidence="8">Oligosaccharyl transferase 48 kDa subunit</shortName>
    </recommendedName>
</protein>
<feature type="domain" description="OST48 middle" evidence="10">
    <location>
        <begin position="345"/>
        <end position="477"/>
    </location>
</feature>
<feature type="signal peptide" evidence="8">
    <location>
        <begin position="1"/>
        <end position="31"/>
    </location>
</feature>
<comment type="function">
    <text evidence="8">Subunit of the oligosaccharyl transferase (OST) complex that catalyzes the initial transfer of a defined glycan (Glc(3)Man(9)GlcNAc(2) in eukaryotes) from the lipid carrier dolichol-pyrophosphate to an asparagine residue within an Asn-X-Ser/Thr consensus motif in nascent polypeptide chains, the first step in protein N-glycosylation. N-glycosylation occurs cotranslationally and the complex associates with the Sec61 complex at the channel-forming translocon complex that mediates protein translocation across the endoplasmic reticulum (ER).</text>
</comment>
<comment type="caution">
    <text evidence="11">The sequence shown here is derived from an EMBL/GenBank/DDBJ whole genome shotgun (WGS) entry which is preliminary data.</text>
</comment>
<dbReference type="SUPFAM" id="SSF52317">
    <property type="entry name" value="Class I glutamine amidotransferase-like"/>
    <property type="match status" value="1"/>
</dbReference>
<dbReference type="GO" id="GO:0018279">
    <property type="term" value="P:protein N-linked glycosylation via asparagine"/>
    <property type="evidence" value="ECO:0007669"/>
    <property type="project" value="UniProtKB-UniRule"/>
</dbReference>
<name>A0A836CE10_9STRA</name>
<evidence type="ECO:0000256" key="4">
    <source>
        <dbReference type="ARBA" id="ARBA00022692"/>
    </source>
</evidence>
<comment type="subcellular location">
    <subcellularLocation>
        <location evidence="8">Endoplasmic reticulum membrane</location>
        <topology evidence="8">Single-pass type I membrane protein</topology>
    </subcellularLocation>
    <subcellularLocation>
        <location evidence="1">Membrane</location>
        <topology evidence="1">Single-pass type I membrane protein</topology>
    </subcellularLocation>
</comment>
<dbReference type="Pfam" id="PF23358">
    <property type="entry name" value="OST48_MD"/>
    <property type="match status" value="1"/>
</dbReference>
<evidence type="ECO:0000256" key="2">
    <source>
        <dbReference type="ARBA" id="ARBA00004922"/>
    </source>
</evidence>
<dbReference type="InterPro" id="IPR055459">
    <property type="entry name" value="OST48_MD"/>
</dbReference>
<dbReference type="PANTHER" id="PTHR10830:SF0">
    <property type="entry name" value="DOLICHYL-DIPHOSPHOOLIGOSACCHARIDE--PROTEIN GLYCOSYLTRANSFERASE 48 KDA SUBUNIT"/>
    <property type="match status" value="1"/>
</dbReference>
<dbReference type="Pfam" id="PF03345">
    <property type="entry name" value="OST48_N"/>
    <property type="match status" value="1"/>
</dbReference>
<proteinExistence type="inferred from homology"/>
<dbReference type="InterPro" id="IPR005013">
    <property type="entry name" value="DDOST_48_kDa_subunit"/>
</dbReference>
<evidence type="ECO:0000313" key="11">
    <source>
        <dbReference type="EMBL" id="KAG5180521.1"/>
    </source>
</evidence>
<reference evidence="11" key="1">
    <citation type="submission" date="2021-02" db="EMBL/GenBank/DDBJ databases">
        <title>First Annotated Genome of the Yellow-green Alga Tribonema minus.</title>
        <authorList>
            <person name="Mahan K.M."/>
        </authorList>
    </citation>
    <scope>NUCLEOTIDE SEQUENCE</scope>
    <source>
        <strain evidence="11">UTEX B ZZ1240</strain>
    </source>
</reference>
<dbReference type="EMBL" id="JAFCMP010000390">
    <property type="protein sequence ID" value="KAG5180521.1"/>
    <property type="molecule type" value="Genomic_DNA"/>
</dbReference>
<evidence type="ECO:0000256" key="3">
    <source>
        <dbReference type="ARBA" id="ARBA00008743"/>
    </source>
</evidence>
<dbReference type="InterPro" id="IPR055457">
    <property type="entry name" value="OST48_N"/>
</dbReference>
<dbReference type="PROSITE" id="PS51257">
    <property type="entry name" value="PROKAR_LIPOPROTEIN"/>
    <property type="match status" value="1"/>
</dbReference>
<evidence type="ECO:0000256" key="8">
    <source>
        <dbReference type="RuleBase" id="RU361142"/>
    </source>
</evidence>
<feature type="chain" id="PRO_5033103577" description="Dolichyl-diphosphooligosaccharide--protein glycosyltransferase 48 kDa subunit" evidence="8">
    <location>
        <begin position="32"/>
        <end position="487"/>
    </location>
</feature>
<evidence type="ECO:0000256" key="7">
    <source>
        <dbReference type="ARBA" id="ARBA00023136"/>
    </source>
</evidence>
<accession>A0A836CE10</accession>
<dbReference type="Proteomes" id="UP000664859">
    <property type="component" value="Unassembled WGS sequence"/>
</dbReference>
<feature type="domain" description="OST48 N-terminal" evidence="9">
    <location>
        <begin position="56"/>
        <end position="299"/>
    </location>
</feature>
<dbReference type="InterPro" id="IPR029062">
    <property type="entry name" value="Class_I_gatase-like"/>
</dbReference>
<dbReference type="AlphaFoldDB" id="A0A836CE10"/>
<comment type="subunit">
    <text evidence="8">Component of the oligosaccharyltransferase (OST) complex.</text>
</comment>
<keyword evidence="11" id="KW-0808">Transferase</keyword>
<organism evidence="11 12">
    <name type="scientific">Tribonema minus</name>
    <dbReference type="NCBI Taxonomy" id="303371"/>
    <lineage>
        <taxon>Eukaryota</taxon>
        <taxon>Sar</taxon>
        <taxon>Stramenopiles</taxon>
        <taxon>Ochrophyta</taxon>
        <taxon>PX clade</taxon>
        <taxon>Xanthophyceae</taxon>
        <taxon>Tribonematales</taxon>
        <taxon>Tribonemataceae</taxon>
        <taxon>Tribonema</taxon>
    </lineage>
</organism>
<comment type="pathway">
    <text evidence="2 8">Protein modification; protein glycosylation.</text>
</comment>
<sequence>MMRRRLQRIPWRLPLLLALLLSCCLQRAAVAAAGSEDSSNAPATTGVLSGTVGGKRTLVLLDTFTTRQTHSAFFSSLRSRGHQLTFQLASQMEAELVSFGEYLYDNMVVFAPRAKLDTKALGVASIVDFVDSGGNLLLAGGPELSKSMRHVSALSGVEFDPSGSMVADHFSFASELEEATAPHTVVKATDVADNTFLLGSAARAGKPILFRGLAHTVADDNVLAAPVLRAPGTAYSFSARKGAVTLHNAGADAALVTAVQARNNARLVFAGSLDLFSNRFFEEPGAGNQAFCEELSKWAFAERGVLRASRVTHRRRDGSAAELLLKQKQRLDQAASLFPEPEIAKNSQVYRIKDDITYSLVLEEYDADQGGWRPYAADDVQMEFVMLDAYERITLASDAATGTFSTTFTAPDTYGIFKFRILYRRVGLTVLLVSTQVSIRPYKHNEYERFIPSAYPYYAGALSLMGGFFIFTYVFINASGSQKRKHD</sequence>
<dbReference type="GO" id="GO:0016740">
    <property type="term" value="F:transferase activity"/>
    <property type="evidence" value="ECO:0007669"/>
    <property type="project" value="UniProtKB-KW"/>
</dbReference>
<evidence type="ECO:0000259" key="10">
    <source>
        <dbReference type="Pfam" id="PF23358"/>
    </source>
</evidence>
<evidence type="ECO:0000313" key="12">
    <source>
        <dbReference type="Proteomes" id="UP000664859"/>
    </source>
</evidence>
<keyword evidence="4 8" id="KW-0812">Transmembrane</keyword>
<keyword evidence="5 8" id="KW-0256">Endoplasmic reticulum</keyword>
<keyword evidence="6 8" id="KW-1133">Transmembrane helix</keyword>
<dbReference type="UniPathway" id="UPA00378"/>
<gene>
    <name evidence="11" type="ORF">JKP88DRAFT_324082</name>
</gene>
<comment type="similarity">
    <text evidence="3 8">Belongs to the DDOST 48 kDa subunit family.</text>
</comment>
<evidence type="ECO:0000256" key="1">
    <source>
        <dbReference type="ARBA" id="ARBA00004479"/>
    </source>
</evidence>
<evidence type="ECO:0000256" key="6">
    <source>
        <dbReference type="ARBA" id="ARBA00022989"/>
    </source>
</evidence>